<dbReference type="Gene3D" id="3.30.565.10">
    <property type="entry name" value="Histidine kinase-like ATPase, C-terminal domain"/>
    <property type="match status" value="1"/>
</dbReference>
<dbReference type="PANTHER" id="PTHR34220:SF7">
    <property type="entry name" value="SENSOR HISTIDINE KINASE YPDA"/>
    <property type="match status" value="1"/>
</dbReference>
<evidence type="ECO:0000313" key="3">
    <source>
        <dbReference type="EMBL" id="PCI81439.1"/>
    </source>
</evidence>
<keyword evidence="1" id="KW-0812">Transmembrane</keyword>
<dbReference type="Pfam" id="PF02518">
    <property type="entry name" value="HATPase_c"/>
    <property type="match status" value="1"/>
</dbReference>
<feature type="domain" description="Histidine kinase" evidence="2">
    <location>
        <begin position="159"/>
        <end position="362"/>
    </location>
</feature>
<sequence>MSSNTLDLIRSKQFWVFQLLGWSTWVLMLVLRDIIFVPPEYIFSRALVSSVSAVTAMLLTAGLRTLYKLVWERGFIVRFLVTWFGSFGVALLWQPIRNYISFIPFGEVLSLRDASAEDLFDNLFTSSFPLLLLWSGLYFIIKYYQLFQAEKEKSLRSELLAHEAQLLMLRYQLNPHFLFNTLNAISTLVLSSANERANEMLTKLSKFLRYSLDHSPLDKVSLAHELETSKLYLDIEKVRFAERLRLDIDIETKAELAMVPTMLLQPLIENSIKYAISQSETGGTIRISAQVKEVTLVLQVADDGPGVPELDGESDGSAFSQGVGISNIRNRLQEIYGHKHKLIFSNAESGGLIVTVEIPYDRQ</sequence>
<evidence type="ECO:0000256" key="1">
    <source>
        <dbReference type="SAM" id="Phobius"/>
    </source>
</evidence>
<name>A0A2A4XH10_9GAMM</name>
<feature type="transmembrane region" description="Helical" evidence="1">
    <location>
        <begin position="14"/>
        <end position="36"/>
    </location>
</feature>
<protein>
    <submittedName>
        <fullName evidence="3">Histidine kinase</fullName>
    </submittedName>
</protein>
<dbReference type="InterPro" id="IPR050640">
    <property type="entry name" value="Bact_2-comp_sensor_kinase"/>
</dbReference>
<dbReference type="PANTHER" id="PTHR34220">
    <property type="entry name" value="SENSOR HISTIDINE KINASE YPDA"/>
    <property type="match status" value="1"/>
</dbReference>
<dbReference type="SUPFAM" id="SSF55874">
    <property type="entry name" value="ATPase domain of HSP90 chaperone/DNA topoisomerase II/histidine kinase"/>
    <property type="match status" value="1"/>
</dbReference>
<dbReference type="GO" id="GO:0000155">
    <property type="term" value="F:phosphorelay sensor kinase activity"/>
    <property type="evidence" value="ECO:0007669"/>
    <property type="project" value="InterPro"/>
</dbReference>
<feature type="transmembrane region" description="Helical" evidence="1">
    <location>
        <begin position="75"/>
        <end position="96"/>
    </location>
</feature>
<dbReference type="InterPro" id="IPR003594">
    <property type="entry name" value="HATPase_dom"/>
</dbReference>
<dbReference type="EMBL" id="NVUL01000005">
    <property type="protein sequence ID" value="PCI81439.1"/>
    <property type="molecule type" value="Genomic_DNA"/>
</dbReference>
<evidence type="ECO:0000259" key="2">
    <source>
        <dbReference type="PROSITE" id="PS50109"/>
    </source>
</evidence>
<keyword evidence="1" id="KW-1133">Transmembrane helix</keyword>
<feature type="transmembrane region" description="Helical" evidence="1">
    <location>
        <begin position="123"/>
        <end position="141"/>
    </location>
</feature>
<accession>A0A2A4XH10</accession>
<comment type="caution">
    <text evidence="3">The sequence shown here is derived from an EMBL/GenBank/DDBJ whole genome shotgun (WGS) entry which is preliminary data.</text>
</comment>
<dbReference type="InterPro" id="IPR010559">
    <property type="entry name" value="Sig_transdc_His_kin_internal"/>
</dbReference>
<organism evidence="3 4">
    <name type="scientific">SAR86 cluster bacterium</name>
    <dbReference type="NCBI Taxonomy" id="2030880"/>
    <lineage>
        <taxon>Bacteria</taxon>
        <taxon>Pseudomonadati</taxon>
        <taxon>Pseudomonadota</taxon>
        <taxon>Gammaproteobacteria</taxon>
        <taxon>SAR86 cluster</taxon>
    </lineage>
</organism>
<keyword evidence="1" id="KW-0472">Membrane</keyword>
<gene>
    <name evidence="3" type="ORF">COB20_01985</name>
</gene>
<dbReference type="InterPro" id="IPR005467">
    <property type="entry name" value="His_kinase_dom"/>
</dbReference>
<dbReference type="GO" id="GO:0016020">
    <property type="term" value="C:membrane"/>
    <property type="evidence" value="ECO:0007669"/>
    <property type="project" value="InterPro"/>
</dbReference>
<evidence type="ECO:0000313" key="4">
    <source>
        <dbReference type="Proteomes" id="UP000218767"/>
    </source>
</evidence>
<feature type="transmembrane region" description="Helical" evidence="1">
    <location>
        <begin position="42"/>
        <end position="63"/>
    </location>
</feature>
<keyword evidence="3" id="KW-0418">Kinase</keyword>
<dbReference type="Proteomes" id="UP000218767">
    <property type="component" value="Unassembled WGS sequence"/>
</dbReference>
<dbReference type="SMART" id="SM00387">
    <property type="entry name" value="HATPase_c"/>
    <property type="match status" value="1"/>
</dbReference>
<dbReference type="PROSITE" id="PS50109">
    <property type="entry name" value="HIS_KIN"/>
    <property type="match status" value="1"/>
</dbReference>
<keyword evidence="3" id="KW-0808">Transferase</keyword>
<dbReference type="InterPro" id="IPR036890">
    <property type="entry name" value="HATPase_C_sf"/>
</dbReference>
<dbReference type="Pfam" id="PF06580">
    <property type="entry name" value="His_kinase"/>
    <property type="match status" value="1"/>
</dbReference>
<reference evidence="4" key="1">
    <citation type="submission" date="2017-08" db="EMBL/GenBank/DDBJ databases">
        <title>A dynamic microbial community with high functional redundancy inhabits the cold, oxic subseafloor aquifer.</title>
        <authorList>
            <person name="Tully B.J."/>
            <person name="Wheat C.G."/>
            <person name="Glazer B.T."/>
            <person name="Huber J.A."/>
        </authorList>
    </citation>
    <scope>NUCLEOTIDE SEQUENCE [LARGE SCALE GENOMIC DNA]</scope>
</reference>
<proteinExistence type="predicted"/>
<dbReference type="AlphaFoldDB" id="A0A2A4XH10"/>